<dbReference type="EMBL" id="LR216287">
    <property type="protein sequence ID" value="VFJ14515.1"/>
    <property type="molecule type" value="Genomic_DNA"/>
</dbReference>
<reference evidence="2 3" key="1">
    <citation type="submission" date="2019-02" db="EMBL/GenBank/DDBJ databases">
        <authorList>
            <person name="Lehtovirta-Morley E L."/>
        </authorList>
    </citation>
    <scope>NUCLEOTIDE SEQUENCE [LARGE SCALE GENOMIC DNA]</scope>
    <source>
        <strain evidence="2">NFRAN1</strain>
    </source>
</reference>
<accession>A0A484IB46</accession>
<dbReference type="AlphaFoldDB" id="A0A484IB46"/>
<dbReference type="KEGG" id="nfn:NFRAN_2193"/>
<evidence type="ECO:0000313" key="2">
    <source>
        <dbReference type="EMBL" id="VFJ14515.1"/>
    </source>
</evidence>
<organism evidence="2 3">
    <name type="scientific">Candidatus Nitrosocosmicus franklandianus</name>
    <dbReference type="NCBI Taxonomy" id="1798806"/>
    <lineage>
        <taxon>Archaea</taxon>
        <taxon>Nitrososphaerota</taxon>
        <taxon>Nitrososphaeria</taxon>
        <taxon>Nitrososphaerales</taxon>
        <taxon>Nitrososphaeraceae</taxon>
        <taxon>Candidatus Nitrosocosmicus</taxon>
    </lineage>
</organism>
<keyword evidence="3" id="KW-1185">Reference proteome</keyword>
<sequence length="235" mass="26892">MSRNKGDKDYTKTEKEILISMINDYQMFRFTDVEIMDLLSQKLGKKIGNTTFYRLKKVANKRKISSVQWLDNFVKFGLLDFYKERLEEMILVQNLLIKEYLKEAHKKDDVNKDKYQNKLLMNQLAKTISDNSKIMSEIAVGPATMAKLLSIIPKQLLEGDISCVENHFKNMDKEERILWPGGSSENQALDNPEKVDPSKAPTAILPAIEVPVNSKSDKDSNLDEEATAQGDQPIF</sequence>
<gene>
    <name evidence="2" type="ORF">NFRAN_2193</name>
</gene>
<dbReference type="Proteomes" id="UP000294299">
    <property type="component" value="Chromosome NFRAN"/>
</dbReference>
<name>A0A484IB46_9ARCH</name>
<proteinExistence type="predicted"/>
<dbReference type="GeneID" id="39421438"/>
<evidence type="ECO:0000256" key="1">
    <source>
        <dbReference type="SAM" id="MobiDB-lite"/>
    </source>
</evidence>
<evidence type="ECO:0000313" key="3">
    <source>
        <dbReference type="Proteomes" id="UP000294299"/>
    </source>
</evidence>
<protein>
    <submittedName>
        <fullName evidence="2">Uncharacterized protein</fullName>
    </submittedName>
</protein>
<dbReference type="RefSeq" id="WP_134484701.1">
    <property type="nucleotide sequence ID" value="NZ_LR216287.1"/>
</dbReference>
<feature type="region of interest" description="Disordered" evidence="1">
    <location>
        <begin position="179"/>
        <end position="235"/>
    </location>
</feature>